<dbReference type="InterPro" id="IPR013108">
    <property type="entry name" value="Amidohydro_3"/>
</dbReference>
<gene>
    <name evidence="2" type="ORF">GCM10025790_16240</name>
</gene>
<dbReference type="InterPro" id="IPR011059">
    <property type="entry name" value="Metal-dep_hydrolase_composite"/>
</dbReference>
<evidence type="ECO:0000313" key="2">
    <source>
        <dbReference type="EMBL" id="GAA4920812.1"/>
    </source>
</evidence>
<dbReference type="EMBL" id="BAABLW010000007">
    <property type="protein sequence ID" value="GAA4920812.1"/>
    <property type="molecule type" value="Genomic_DNA"/>
</dbReference>
<dbReference type="Pfam" id="PF07969">
    <property type="entry name" value="Amidohydro_3"/>
    <property type="match status" value="1"/>
</dbReference>
<evidence type="ECO:0000313" key="3">
    <source>
        <dbReference type="Proteomes" id="UP001500368"/>
    </source>
</evidence>
<name>A0ABP9FWX1_9MICC</name>
<organism evidence="2 3">
    <name type="scientific">Nesterenkonia rhizosphaerae</name>
    <dbReference type="NCBI Taxonomy" id="1348272"/>
    <lineage>
        <taxon>Bacteria</taxon>
        <taxon>Bacillati</taxon>
        <taxon>Actinomycetota</taxon>
        <taxon>Actinomycetes</taxon>
        <taxon>Micrococcales</taxon>
        <taxon>Micrococcaceae</taxon>
        <taxon>Nesterenkonia</taxon>
    </lineage>
</organism>
<dbReference type="RefSeq" id="WP_345477548.1">
    <property type="nucleotide sequence ID" value="NZ_BAABLW010000007.1"/>
</dbReference>
<comment type="caution">
    <text evidence="2">The sequence shown here is derived from an EMBL/GenBank/DDBJ whole genome shotgun (WGS) entry which is preliminary data.</text>
</comment>
<sequence length="496" mass="53300">MSELLLKNAVIASPGGAKRAEAPAVDVLISGGVVVALTASGEQLDRAAEVVDLEGRWLIPGLWDHHVHFTQWVIRRQRIDLTRTSSAAEVLELAREAVQKAPAGKTVVGFGFRDGLWPEPARLSDLDAVTGDHPVALIAGDLHCMWLNTAAQQLVGVHTDDTGILREAESFAVMDRFGDPADLTPQDYQDAAQAAAARGTVGVVEFENADNASLWPKRVAQGVNQLRVEAAVWPDYLAQTVKSGLRTGDLLEESGLVRLGPLKVISDGSLNTRTAWCWESYAGLDPTHPHACGGPTVPPQQVRELMRTAQGAGIAAAIHAIGDRANTEILTIFEQLAMHGSIEHAQLLRWEDVERFARLGVTASVQPEHAMDDRDVAEAYWPGRTARNFPLRSLVEAGVTLRFGSDAPVAPLDPWMAIAAAVSRSRDGRDPWHPEQRIAVGTALAASTGGPAEVRVGAPADLAVLDRDPYHCTGDQLRNMPVAATLLGGRFTHYAL</sequence>
<dbReference type="Proteomes" id="UP001500368">
    <property type="component" value="Unassembled WGS sequence"/>
</dbReference>
<evidence type="ECO:0000259" key="1">
    <source>
        <dbReference type="Pfam" id="PF07969"/>
    </source>
</evidence>
<accession>A0ABP9FWX1</accession>
<dbReference type="Gene3D" id="3.10.310.70">
    <property type="match status" value="1"/>
</dbReference>
<keyword evidence="3" id="KW-1185">Reference proteome</keyword>
<dbReference type="SUPFAM" id="SSF51556">
    <property type="entry name" value="Metallo-dependent hydrolases"/>
    <property type="match status" value="1"/>
</dbReference>
<dbReference type="Gene3D" id="3.20.20.140">
    <property type="entry name" value="Metal-dependent hydrolases"/>
    <property type="match status" value="1"/>
</dbReference>
<dbReference type="SUPFAM" id="SSF51338">
    <property type="entry name" value="Composite domain of metallo-dependent hydrolases"/>
    <property type="match status" value="1"/>
</dbReference>
<proteinExistence type="predicted"/>
<dbReference type="InterPro" id="IPR032466">
    <property type="entry name" value="Metal_Hydrolase"/>
</dbReference>
<dbReference type="Gene3D" id="2.30.40.10">
    <property type="entry name" value="Urease, subunit C, domain 1"/>
    <property type="match status" value="1"/>
</dbReference>
<dbReference type="PANTHER" id="PTHR22642:SF2">
    <property type="entry name" value="PROTEIN LONG AFTER FAR-RED 3"/>
    <property type="match status" value="1"/>
</dbReference>
<protein>
    <submittedName>
        <fullName evidence="2">Amidohydrolase</fullName>
    </submittedName>
</protein>
<dbReference type="PANTHER" id="PTHR22642">
    <property type="entry name" value="IMIDAZOLONEPROPIONASE"/>
    <property type="match status" value="1"/>
</dbReference>
<feature type="domain" description="Amidohydrolase 3" evidence="1">
    <location>
        <begin position="49"/>
        <end position="492"/>
    </location>
</feature>
<reference evidence="3" key="1">
    <citation type="journal article" date="2019" name="Int. J. Syst. Evol. Microbiol.">
        <title>The Global Catalogue of Microorganisms (GCM) 10K type strain sequencing project: providing services to taxonomists for standard genome sequencing and annotation.</title>
        <authorList>
            <consortium name="The Broad Institute Genomics Platform"/>
            <consortium name="The Broad Institute Genome Sequencing Center for Infectious Disease"/>
            <person name="Wu L."/>
            <person name="Ma J."/>
        </authorList>
    </citation>
    <scope>NUCLEOTIDE SEQUENCE [LARGE SCALE GENOMIC DNA]</scope>
    <source>
        <strain evidence="3">JCM 19129</strain>
    </source>
</reference>